<keyword evidence="2" id="KW-1185">Reference proteome</keyword>
<dbReference type="Proteomes" id="UP000623967">
    <property type="component" value="Unassembled WGS sequence"/>
</dbReference>
<protein>
    <submittedName>
        <fullName evidence="1">Uncharacterized protein</fullName>
    </submittedName>
</protein>
<dbReference type="EMBL" id="JAESWB010000134">
    <property type="protein sequence ID" value="MBL4952055.1"/>
    <property type="molecule type" value="Genomic_DNA"/>
</dbReference>
<proteinExistence type="predicted"/>
<name>A0ABS1TL58_9BACI</name>
<evidence type="ECO:0000313" key="1">
    <source>
        <dbReference type="EMBL" id="MBL4952055.1"/>
    </source>
</evidence>
<organism evidence="1 2">
    <name type="scientific">Neobacillus paridis</name>
    <dbReference type="NCBI Taxonomy" id="2803862"/>
    <lineage>
        <taxon>Bacteria</taxon>
        <taxon>Bacillati</taxon>
        <taxon>Bacillota</taxon>
        <taxon>Bacilli</taxon>
        <taxon>Bacillales</taxon>
        <taxon>Bacillaceae</taxon>
        <taxon>Neobacillus</taxon>
    </lineage>
</organism>
<sequence>MADTPVSTTQKRLLDLLKKDCDGTYSHAARLLEAMGLPGNACPKGMTWRDVKRLNDEEYLAKFDLAGVNMEAEVVTTKEKTQREFLERKSREQAYKEHRMRRRKLNEKLYQHGYKWVKSSEEEMDGFAGWPEIDIPDDWYLIDPNHKRVSLADAKKQIGWEEK</sequence>
<accession>A0ABS1TL58</accession>
<comment type="caution">
    <text evidence="1">The sequence shown here is derived from an EMBL/GenBank/DDBJ whole genome shotgun (WGS) entry which is preliminary data.</text>
</comment>
<dbReference type="RefSeq" id="WP_202653335.1">
    <property type="nucleotide sequence ID" value="NZ_JAESWB010000134.1"/>
</dbReference>
<gene>
    <name evidence="1" type="ORF">JK635_07505</name>
</gene>
<reference evidence="1 2" key="1">
    <citation type="submission" date="2021-01" db="EMBL/GenBank/DDBJ databases">
        <title>Genome public.</title>
        <authorList>
            <person name="Liu C."/>
            <person name="Sun Q."/>
        </authorList>
    </citation>
    <scope>NUCLEOTIDE SEQUENCE [LARGE SCALE GENOMIC DNA]</scope>
    <source>
        <strain evidence="1 2">YIM B02564</strain>
    </source>
</reference>
<evidence type="ECO:0000313" key="2">
    <source>
        <dbReference type="Proteomes" id="UP000623967"/>
    </source>
</evidence>